<accession>A0ABU2S4Y4</accession>
<protein>
    <recommendedName>
        <fullName evidence="5">Lipoprotein</fullName>
    </recommendedName>
</protein>
<keyword evidence="2" id="KW-0732">Signal</keyword>
<reference evidence="4" key="1">
    <citation type="submission" date="2023-07" db="EMBL/GenBank/DDBJ databases">
        <title>30 novel species of actinomycetes from the DSMZ collection.</title>
        <authorList>
            <person name="Nouioui I."/>
        </authorList>
    </citation>
    <scope>NUCLEOTIDE SEQUENCE [LARGE SCALE GENOMIC DNA]</scope>
    <source>
        <strain evidence="4">DSM 41886</strain>
    </source>
</reference>
<name>A0ABU2S4Y4_9ACTN</name>
<evidence type="ECO:0000313" key="3">
    <source>
        <dbReference type="EMBL" id="MDT0443868.1"/>
    </source>
</evidence>
<comment type="caution">
    <text evidence="3">The sequence shown here is derived from an EMBL/GenBank/DDBJ whole genome shotgun (WGS) entry which is preliminary data.</text>
</comment>
<evidence type="ECO:0000313" key="4">
    <source>
        <dbReference type="Proteomes" id="UP001183615"/>
    </source>
</evidence>
<dbReference type="PROSITE" id="PS51257">
    <property type="entry name" value="PROKAR_LIPOPROTEIN"/>
    <property type="match status" value="1"/>
</dbReference>
<feature type="region of interest" description="Disordered" evidence="1">
    <location>
        <begin position="23"/>
        <end position="111"/>
    </location>
</feature>
<feature type="chain" id="PRO_5046314824" description="Lipoprotein" evidence="2">
    <location>
        <begin position="20"/>
        <end position="221"/>
    </location>
</feature>
<feature type="compositionally biased region" description="Gly residues" evidence="1">
    <location>
        <begin position="64"/>
        <end position="106"/>
    </location>
</feature>
<sequence>MRRSIRLALPVVAAATALALTGCNSDEESPFDGPNPGDGGQEETEGGASEGETGGETPEETTGGETGGEVPGDTTGGETGGDTGGETGTIGGDTGGSGGGDAGGSVEGDWYTGTTIDDANLEITSGDDTVTFYEDFGQEGDVCEGTITNGTISLDSCDLYGDSEWTDMEATYTVDGSTMQVTWSSGASQTYYNALGGGFSEAEITELQEMLQNLPGAQNNF</sequence>
<feature type="signal peptide" evidence="2">
    <location>
        <begin position="1"/>
        <end position="19"/>
    </location>
</feature>
<evidence type="ECO:0000256" key="1">
    <source>
        <dbReference type="SAM" id="MobiDB-lite"/>
    </source>
</evidence>
<keyword evidence="4" id="KW-1185">Reference proteome</keyword>
<dbReference type="RefSeq" id="WP_311618172.1">
    <property type="nucleotide sequence ID" value="NZ_JAVREV010000007.1"/>
</dbReference>
<dbReference type="Proteomes" id="UP001183615">
    <property type="component" value="Unassembled WGS sequence"/>
</dbReference>
<organism evidence="3 4">
    <name type="scientific">Streptomyces johnsoniae</name>
    <dbReference type="NCBI Taxonomy" id="3075532"/>
    <lineage>
        <taxon>Bacteria</taxon>
        <taxon>Bacillati</taxon>
        <taxon>Actinomycetota</taxon>
        <taxon>Actinomycetes</taxon>
        <taxon>Kitasatosporales</taxon>
        <taxon>Streptomycetaceae</taxon>
        <taxon>Streptomyces</taxon>
    </lineage>
</organism>
<evidence type="ECO:0008006" key="5">
    <source>
        <dbReference type="Google" id="ProtNLM"/>
    </source>
</evidence>
<gene>
    <name evidence="3" type="ORF">RM779_14895</name>
</gene>
<proteinExistence type="predicted"/>
<dbReference type="EMBL" id="JAVREV010000007">
    <property type="protein sequence ID" value="MDT0443868.1"/>
    <property type="molecule type" value="Genomic_DNA"/>
</dbReference>
<evidence type="ECO:0000256" key="2">
    <source>
        <dbReference type="SAM" id="SignalP"/>
    </source>
</evidence>